<evidence type="ECO:0000313" key="8">
    <source>
        <dbReference type="EMBL" id="APA85708.1"/>
    </source>
</evidence>
<dbReference type="Proteomes" id="UP000179860">
    <property type="component" value="Chromosome 1"/>
</dbReference>
<sequence>MSLTDTIIIGAGPYGSSLAAHLKAAGVDHQILGEPMGAWRNLMPPGMLLRSEAFASSLHAPCSGFTVEDYCRLKGLPYRPLGMALPLETFVEYALWFQSNLVGEIQPVDVLALRRVGDEFQLSLTDGRSLTARRVVIALGLKGFAQTPPALRGLPAQYASHSELYGNLEWARDKDIAIVGGGQSALGLSALLNELGARAHVLMRESSVVWHERPQAGRNIMSRLRRPDAGLGRGWRSVFLSEFPGVFHLLDPKRRKQIMEHTYGASGAWWLHDRVVGKVQISHRTEVRSAEIENDRVVLNVLTDGKKARVSADHVIAATGFKTDMRQHAFLSKDLADAISNQAGMPELTSHYETRVRGLYVVGPACAHSFGPVMRFVYGTKHASPTVARHIVGSLKAGARQRAWPVVAHAPMPERSGE</sequence>
<dbReference type="AlphaFoldDB" id="A0A1I9YHC5"/>
<dbReference type="InterPro" id="IPR036188">
    <property type="entry name" value="FAD/NAD-bd_sf"/>
</dbReference>
<evidence type="ECO:0000256" key="3">
    <source>
        <dbReference type="ARBA" id="ARBA00007588"/>
    </source>
</evidence>
<name>A0A1I9YHC5_9BURK</name>
<evidence type="ECO:0000256" key="1">
    <source>
        <dbReference type="ARBA" id="ARBA00001974"/>
    </source>
</evidence>
<comment type="similarity">
    <text evidence="3">Belongs to the lysine N(6)-hydroxylase/L-ornithine N(5)-oxygenase family.</text>
</comment>
<keyword evidence="6" id="KW-0521">NADP</keyword>
<evidence type="ECO:0000256" key="2">
    <source>
        <dbReference type="ARBA" id="ARBA00004924"/>
    </source>
</evidence>
<dbReference type="PANTHER" id="PTHR38663">
    <property type="match status" value="1"/>
</dbReference>
<dbReference type="KEGG" id="pspw:BJG93_10120"/>
<keyword evidence="4" id="KW-0285">Flavoprotein</keyword>
<gene>
    <name evidence="8" type="ORF">BJG93_10120</name>
</gene>
<comment type="pathway">
    <text evidence="2">Siderophore biosynthesis.</text>
</comment>
<evidence type="ECO:0000256" key="5">
    <source>
        <dbReference type="ARBA" id="ARBA00022827"/>
    </source>
</evidence>
<reference evidence="8" key="2">
    <citation type="submission" date="2021-06" db="EMBL/GenBank/DDBJ databases">
        <authorList>
            <person name="Rogers T.H."/>
            <person name="Ramsay J.P."/>
            <person name="Wang P."/>
            <person name="Terpolilli J."/>
        </authorList>
    </citation>
    <scope>NUCLEOTIDE SEQUENCE [LARGE SCALE GENOMIC DNA]</scope>
    <source>
        <strain evidence="8">WSM5005</strain>
    </source>
</reference>
<evidence type="ECO:0000313" key="9">
    <source>
        <dbReference type="Proteomes" id="UP000179860"/>
    </source>
</evidence>
<comment type="cofactor">
    <cofactor evidence="1">
        <name>FAD</name>
        <dbReference type="ChEBI" id="CHEBI:57692"/>
    </cofactor>
</comment>
<evidence type="ECO:0000256" key="7">
    <source>
        <dbReference type="ARBA" id="ARBA00023002"/>
    </source>
</evidence>
<protein>
    <submittedName>
        <fullName evidence="8">FAD-dependent oxidoreductase</fullName>
    </submittedName>
</protein>
<dbReference type="SUPFAM" id="SSF51905">
    <property type="entry name" value="FAD/NAD(P)-binding domain"/>
    <property type="match status" value="1"/>
</dbReference>
<accession>A0A1I9YHC5</accession>
<dbReference type="RefSeq" id="WP_027196803.1">
    <property type="nucleotide sequence ID" value="NZ_CP017561.2"/>
</dbReference>
<dbReference type="PRINTS" id="PR00411">
    <property type="entry name" value="PNDRDTASEI"/>
</dbReference>
<keyword evidence="7" id="KW-0560">Oxidoreductase</keyword>
<dbReference type="PRINTS" id="PR00368">
    <property type="entry name" value="FADPNR"/>
</dbReference>
<keyword evidence="5" id="KW-0274">FAD</keyword>
<dbReference type="InterPro" id="IPR025700">
    <property type="entry name" value="Lys/Orn_oxygenase"/>
</dbReference>
<evidence type="ECO:0000256" key="6">
    <source>
        <dbReference type="ARBA" id="ARBA00022857"/>
    </source>
</evidence>
<keyword evidence="9" id="KW-1185">Reference proteome</keyword>
<dbReference type="EMBL" id="CP017561">
    <property type="protein sequence ID" value="APA85708.1"/>
    <property type="molecule type" value="Genomic_DNA"/>
</dbReference>
<organism evidence="8 9">
    <name type="scientific">Paraburkholderia sprentiae WSM5005</name>
    <dbReference type="NCBI Taxonomy" id="754502"/>
    <lineage>
        <taxon>Bacteria</taxon>
        <taxon>Pseudomonadati</taxon>
        <taxon>Pseudomonadota</taxon>
        <taxon>Betaproteobacteria</taxon>
        <taxon>Burkholderiales</taxon>
        <taxon>Burkholderiaceae</taxon>
        <taxon>Paraburkholderia</taxon>
    </lineage>
</organism>
<dbReference type="Pfam" id="PF13434">
    <property type="entry name" value="Lys_Orn_oxgnase"/>
    <property type="match status" value="1"/>
</dbReference>
<dbReference type="Gene3D" id="3.50.50.60">
    <property type="entry name" value="FAD/NAD(P)-binding domain"/>
    <property type="match status" value="1"/>
</dbReference>
<dbReference type="GO" id="GO:0016491">
    <property type="term" value="F:oxidoreductase activity"/>
    <property type="evidence" value="ECO:0007669"/>
    <property type="project" value="UniProtKB-KW"/>
</dbReference>
<proteinExistence type="inferred from homology"/>
<dbReference type="PANTHER" id="PTHR38663:SF1">
    <property type="entry name" value="L-ORNITHINE N(5)-MONOOXYGENASE"/>
    <property type="match status" value="1"/>
</dbReference>
<evidence type="ECO:0000256" key="4">
    <source>
        <dbReference type="ARBA" id="ARBA00022630"/>
    </source>
</evidence>
<dbReference type="STRING" id="754502.BJG93_10120"/>
<reference evidence="8" key="1">
    <citation type="submission" date="2016-09" db="EMBL/GenBank/DDBJ databases">
        <title>The Complete Genome of Burkholderia sprentiae wsm5005.</title>
        <authorList>
            <person name="De Meyer S."/>
            <person name="Wang P."/>
            <person name="Terpolilli J."/>
        </authorList>
    </citation>
    <scope>NUCLEOTIDE SEQUENCE [LARGE SCALE GENOMIC DNA]</scope>
    <source>
        <strain evidence="8">WSM5005</strain>
    </source>
</reference>
<dbReference type="OrthoDB" id="9790219at2"/>